<dbReference type="Proteomes" id="UP000287823">
    <property type="component" value="Unassembled WGS sequence"/>
</dbReference>
<proteinExistence type="predicted"/>
<protein>
    <recommendedName>
        <fullName evidence="2">DUF4328 domain-containing protein</fullName>
    </recommendedName>
</protein>
<gene>
    <name evidence="3" type="ORF">CWE14_06485</name>
</gene>
<organism evidence="3 4">
    <name type="scientific">Aliidiomarina soli</name>
    <dbReference type="NCBI Taxonomy" id="1928574"/>
    <lineage>
        <taxon>Bacteria</taxon>
        <taxon>Pseudomonadati</taxon>
        <taxon>Pseudomonadota</taxon>
        <taxon>Gammaproteobacteria</taxon>
        <taxon>Alteromonadales</taxon>
        <taxon>Idiomarinaceae</taxon>
        <taxon>Aliidiomarina</taxon>
    </lineage>
</organism>
<sequence>MLYAQIIVVLVSMASNYFEYQLLLDYQSGNYVSREQAEADGAANDYRQSLVGFLFLIIFAVSGFMILRWIHRANHNARALGANNMRFSPGWSIGFYFIPVLALWKPYQAMKEIWQASKKPSDWESQYTSGIVQLWWLVWLASSFLGYALLRSAMRVEDLQDLINLNIFDQVGCVLSIFLALIFLNIVKRIHNFQTSHLASTHNEMQATPASVG</sequence>
<dbReference type="InterPro" id="IPR025565">
    <property type="entry name" value="DUF4328"/>
</dbReference>
<comment type="caution">
    <text evidence="3">The sequence shown here is derived from an EMBL/GenBank/DDBJ whole genome shotgun (WGS) entry which is preliminary data.</text>
</comment>
<evidence type="ECO:0000313" key="3">
    <source>
        <dbReference type="EMBL" id="RUO34082.1"/>
    </source>
</evidence>
<keyword evidence="1" id="KW-0812">Transmembrane</keyword>
<feature type="transmembrane region" description="Helical" evidence="1">
    <location>
        <begin position="90"/>
        <end position="107"/>
    </location>
</feature>
<name>A0A432WJS1_9GAMM</name>
<dbReference type="Pfam" id="PF14219">
    <property type="entry name" value="DUF4328"/>
    <property type="match status" value="1"/>
</dbReference>
<evidence type="ECO:0000256" key="1">
    <source>
        <dbReference type="SAM" id="Phobius"/>
    </source>
</evidence>
<dbReference type="EMBL" id="PIPO01000002">
    <property type="protein sequence ID" value="RUO34082.1"/>
    <property type="molecule type" value="Genomic_DNA"/>
</dbReference>
<dbReference type="AlphaFoldDB" id="A0A432WJS1"/>
<feature type="domain" description="DUF4328" evidence="2">
    <location>
        <begin position="40"/>
        <end position="191"/>
    </location>
</feature>
<keyword evidence="1" id="KW-1133">Transmembrane helix</keyword>
<reference evidence="3 4" key="1">
    <citation type="journal article" date="2011" name="Front. Microbiol.">
        <title>Genomic signatures of strain selection and enhancement in Bacillus atrophaeus var. globigii, a historical biowarfare simulant.</title>
        <authorList>
            <person name="Gibbons H.S."/>
            <person name="Broomall S.M."/>
            <person name="McNew L.A."/>
            <person name="Daligault H."/>
            <person name="Chapman C."/>
            <person name="Bruce D."/>
            <person name="Karavis M."/>
            <person name="Krepps M."/>
            <person name="McGregor P.A."/>
            <person name="Hong C."/>
            <person name="Park K.H."/>
            <person name="Akmal A."/>
            <person name="Feldman A."/>
            <person name="Lin J.S."/>
            <person name="Chang W.E."/>
            <person name="Higgs B.W."/>
            <person name="Demirev P."/>
            <person name="Lindquist J."/>
            <person name="Liem A."/>
            <person name="Fochler E."/>
            <person name="Read T.D."/>
            <person name="Tapia R."/>
            <person name="Johnson S."/>
            <person name="Bishop-Lilly K.A."/>
            <person name="Detter C."/>
            <person name="Han C."/>
            <person name="Sozhamannan S."/>
            <person name="Rosenzweig C.N."/>
            <person name="Skowronski E.W."/>
        </authorList>
    </citation>
    <scope>NUCLEOTIDE SEQUENCE [LARGE SCALE GENOMIC DNA]</scope>
    <source>
        <strain evidence="3 4">Y4G10-17</strain>
    </source>
</reference>
<keyword evidence="4" id="KW-1185">Reference proteome</keyword>
<evidence type="ECO:0000259" key="2">
    <source>
        <dbReference type="Pfam" id="PF14219"/>
    </source>
</evidence>
<accession>A0A432WJS1</accession>
<feature type="transmembrane region" description="Helical" evidence="1">
    <location>
        <begin position="162"/>
        <end position="184"/>
    </location>
</feature>
<feature type="transmembrane region" description="Helical" evidence="1">
    <location>
        <begin position="127"/>
        <end position="150"/>
    </location>
</feature>
<feature type="transmembrane region" description="Helical" evidence="1">
    <location>
        <begin position="50"/>
        <end position="70"/>
    </location>
</feature>
<evidence type="ECO:0000313" key="4">
    <source>
        <dbReference type="Proteomes" id="UP000287823"/>
    </source>
</evidence>
<keyword evidence="1" id="KW-0472">Membrane</keyword>